<keyword evidence="2" id="KW-1185">Reference proteome</keyword>
<gene>
    <name evidence="1" type="ORF">RMSM_07593</name>
</gene>
<name>M5RJD5_9BACT</name>
<evidence type="ECO:0000313" key="2">
    <source>
        <dbReference type="Proteomes" id="UP000011991"/>
    </source>
</evidence>
<dbReference type="AlphaFoldDB" id="M5RJD5"/>
<dbReference type="Proteomes" id="UP000011991">
    <property type="component" value="Unassembled WGS sequence"/>
</dbReference>
<evidence type="ECO:0000313" key="1">
    <source>
        <dbReference type="EMBL" id="EMI15492.1"/>
    </source>
</evidence>
<accession>M5RJD5</accession>
<organism evidence="1 2">
    <name type="scientific">Rhodopirellula maiorica SM1</name>
    <dbReference type="NCBI Taxonomy" id="1265738"/>
    <lineage>
        <taxon>Bacteria</taxon>
        <taxon>Pseudomonadati</taxon>
        <taxon>Planctomycetota</taxon>
        <taxon>Planctomycetia</taxon>
        <taxon>Pirellulales</taxon>
        <taxon>Pirellulaceae</taxon>
        <taxon>Novipirellula</taxon>
    </lineage>
</organism>
<sequence length="143" mass="14923">MGVVGGLVCCGGIYFMFSMGKGMMADMVKQEIGANPVIQEHIGEIESADLNLAATGEAGQNGPGILAFDLVGSKGSGVLEIKQDPNSHGNGLSIQSAELVMPDGTRHEVISDLDSFEDQIDTGFEMDADSPALDPAEPEILLK</sequence>
<comment type="caution">
    <text evidence="1">The sequence shown here is derived from an EMBL/GenBank/DDBJ whole genome shotgun (WGS) entry which is preliminary data.</text>
</comment>
<protein>
    <submittedName>
        <fullName evidence="1">Uncharacterized protein</fullName>
    </submittedName>
</protein>
<dbReference type="PATRIC" id="fig|1265738.3.peg.7581"/>
<reference evidence="1 2" key="1">
    <citation type="journal article" date="2013" name="Mar. Genomics">
        <title>Expression of sulfatases in Rhodopirellula baltica and the diversity of sulfatases in the genus Rhodopirellula.</title>
        <authorList>
            <person name="Wegner C.E."/>
            <person name="Richter-Heitmann T."/>
            <person name="Klindworth A."/>
            <person name="Klockow C."/>
            <person name="Richter M."/>
            <person name="Achstetter T."/>
            <person name="Glockner F.O."/>
            <person name="Harder J."/>
        </authorList>
    </citation>
    <scope>NUCLEOTIDE SEQUENCE [LARGE SCALE GENOMIC DNA]</scope>
    <source>
        <strain evidence="1 2">SM1</strain>
    </source>
</reference>
<proteinExistence type="predicted"/>
<dbReference type="EMBL" id="ANOG01001081">
    <property type="protein sequence ID" value="EMI15492.1"/>
    <property type="molecule type" value="Genomic_DNA"/>
</dbReference>